<sequence>MKKALLLICILLLFFSCKNDDLPLEKNINQACLESSIPCPEIIGEKNEGCVANIIFVAEGFTESEIPEFKILSDTAKSAILEMEPFKSSANNLNFYRVDSPSETSGIRSIEYTSPCSGTTGINTISDTPWEVFSNKVGLKRLLGMESEKRDSLEVLFGDYATGDYVYTIIIANTKVYSGGSEFPGVSEYNSIKDTKVSNMIVSKHDSGPIFKYLIRHEFGHSFGNLDDEYVDQLSKCAMEQQQGFFLEEPKLNVLTYNPGSWYEGARYVPTGYWREWENSIMRTDYNAIEFSPVQRKIVEDRLEKAIGCP</sequence>
<comment type="caution">
    <text evidence="2">The sequence shown here is derived from an EMBL/GenBank/DDBJ whole genome shotgun (WGS) entry which is preliminary data.</text>
</comment>
<evidence type="ECO:0000313" key="3">
    <source>
        <dbReference type="Proteomes" id="UP000244174"/>
    </source>
</evidence>
<evidence type="ECO:0000256" key="1">
    <source>
        <dbReference type="SAM" id="SignalP"/>
    </source>
</evidence>
<evidence type="ECO:0000313" key="2">
    <source>
        <dbReference type="EMBL" id="PTX44647.1"/>
    </source>
</evidence>
<keyword evidence="1" id="KW-0732">Signal</keyword>
<keyword evidence="3" id="KW-1185">Reference proteome</keyword>
<reference evidence="2 3" key="1">
    <citation type="submission" date="2018-04" db="EMBL/GenBank/DDBJ databases">
        <title>Genomic Encyclopedia of Archaeal and Bacterial Type Strains, Phase II (KMG-II): from individual species to whole genera.</title>
        <authorList>
            <person name="Goeker M."/>
        </authorList>
    </citation>
    <scope>NUCLEOTIDE SEQUENCE [LARGE SCALE GENOMIC DNA]</scope>
    <source>
        <strain evidence="2 3">DSM 23082</strain>
    </source>
</reference>
<dbReference type="RefSeq" id="WP_108170585.1">
    <property type="nucleotide sequence ID" value="NZ_QBKQ01000001.1"/>
</dbReference>
<dbReference type="OrthoDB" id="127762at2"/>
<protein>
    <submittedName>
        <fullName evidence="2">IgA peptidase M64</fullName>
    </submittedName>
</protein>
<accession>A0A2T6ALI8</accession>
<dbReference type="Proteomes" id="UP000244174">
    <property type="component" value="Unassembled WGS sequence"/>
</dbReference>
<name>A0A2T6ALI8_9FLAO</name>
<dbReference type="GO" id="GO:0008237">
    <property type="term" value="F:metallopeptidase activity"/>
    <property type="evidence" value="ECO:0007669"/>
    <property type="project" value="InterPro"/>
</dbReference>
<organism evidence="2 3">
    <name type="scientific">Christiangramia gaetbulicola</name>
    <dbReference type="NCBI Taxonomy" id="703340"/>
    <lineage>
        <taxon>Bacteria</taxon>
        <taxon>Pseudomonadati</taxon>
        <taxon>Bacteroidota</taxon>
        <taxon>Flavobacteriia</taxon>
        <taxon>Flavobacteriales</taxon>
        <taxon>Flavobacteriaceae</taxon>
        <taxon>Christiangramia</taxon>
    </lineage>
</organism>
<proteinExistence type="predicted"/>
<dbReference type="EMBL" id="QBKQ01000001">
    <property type="protein sequence ID" value="PTX44647.1"/>
    <property type="molecule type" value="Genomic_DNA"/>
</dbReference>
<feature type="chain" id="PRO_5015773177" evidence="1">
    <location>
        <begin position="20"/>
        <end position="310"/>
    </location>
</feature>
<dbReference type="AlphaFoldDB" id="A0A2T6ALI8"/>
<feature type="signal peptide" evidence="1">
    <location>
        <begin position="1"/>
        <end position="19"/>
    </location>
</feature>
<dbReference type="InterPro" id="IPR019026">
    <property type="entry name" value="Peptidase_M64_IgA"/>
</dbReference>
<dbReference type="InterPro" id="IPR024079">
    <property type="entry name" value="MetalloPept_cat_dom_sf"/>
</dbReference>
<dbReference type="Gene3D" id="3.40.390.10">
    <property type="entry name" value="Collagenase (Catalytic Domain)"/>
    <property type="match status" value="1"/>
</dbReference>
<dbReference type="PROSITE" id="PS51257">
    <property type="entry name" value="PROKAR_LIPOPROTEIN"/>
    <property type="match status" value="1"/>
</dbReference>
<dbReference type="Pfam" id="PF09471">
    <property type="entry name" value="Peptidase_M64"/>
    <property type="match status" value="1"/>
</dbReference>
<gene>
    <name evidence="2" type="ORF">C8P64_0629</name>
</gene>